<keyword evidence="3" id="KW-1185">Reference proteome</keyword>
<dbReference type="Proteomes" id="UP001215598">
    <property type="component" value="Unassembled WGS sequence"/>
</dbReference>
<sequence length="877" mass="96087">MYAREGSSGAYYGADDKDSAGNSGYTWYPATESVASGSASLSISAPAFPPHPPTSAFLPAGPSTDWPSAHTALSSIPYYPPPAPTPNFWGNDTFLPTAFIHPVGYAPNLPQQVFHSYGGGAWQQTSETNPYAAPLPILDDWLMRELMSASSGAELSFPPTSRASTPFSGATSSTGSWDSWPSTSSSGSSRFSSVDPGDMSEACGLSSLDPEDARRFVDNDTELRFAEDAPGPKVSRASFGDPAPPISAHKRKKVSKKNNNLPTDLGRLEDLDWHPSDTVWLDDGVSPEYVQFPQGLKLTSQKAIFRLERVTGIPSELPHFEIATAFILSIPKGDFPKNMTPDNAFRNLCPHSYESSTGGRSAVDTRVSGFFFGRDPDERIETRRATPKCRGVYVCSAIDKTFVNTPRRVLDPELMEKLVQATLRQREQQDDTLVGQVLGSTVGAFARMVHDVPGHVQTAKFTDSGVPRPTPLAPASSHSSNAILVEALFLKASAGERIVEEADDAQLCAAVVSVRNMSGTITDCDFNHSKDGRPFTAKLELVRCGARITFFCPYEETYGDEKKYGDLVRTMIAFPDPGHCHSHPTALGTKCPSTAREKYKEAARRFGPGGTVAKIENAASTKLIFGTATPGEYNSSLLNTALKNRLLREVRSESSFAGDSAADALASYVAQQQAISDPDKRYLHSIMWRDGKRIIFVFVISGWLASQNRALTVMRVWMEVHDEPSFKLAWTEIFRLVLLLTGQPLRFKRVHRGGKILGLLSDMEAAPLLGFASALWEEMTPEYRVKIGDVESVLLFVLRICGVHFNRGIADLKHLSEETRSRMQQLRHLRSPAELAEFAAWLGEIDDPTGRVEMSEKSQSALIGIEPVRSRCMVKWL</sequence>
<evidence type="ECO:0000313" key="2">
    <source>
        <dbReference type="EMBL" id="KAJ7769493.1"/>
    </source>
</evidence>
<evidence type="ECO:0000313" key="3">
    <source>
        <dbReference type="Proteomes" id="UP001215598"/>
    </source>
</evidence>
<accession>A0AAD7NPH3</accession>
<feature type="region of interest" description="Disordered" evidence="1">
    <location>
        <begin position="153"/>
        <end position="261"/>
    </location>
</feature>
<gene>
    <name evidence="2" type="ORF">B0H16DRAFT_1881991</name>
</gene>
<feature type="region of interest" description="Disordered" evidence="1">
    <location>
        <begin position="1"/>
        <end position="25"/>
    </location>
</feature>
<reference evidence="2" key="1">
    <citation type="submission" date="2023-03" db="EMBL/GenBank/DDBJ databases">
        <title>Massive genome expansion in bonnet fungi (Mycena s.s.) driven by repeated elements and novel gene families across ecological guilds.</title>
        <authorList>
            <consortium name="Lawrence Berkeley National Laboratory"/>
            <person name="Harder C.B."/>
            <person name="Miyauchi S."/>
            <person name="Viragh M."/>
            <person name="Kuo A."/>
            <person name="Thoen E."/>
            <person name="Andreopoulos B."/>
            <person name="Lu D."/>
            <person name="Skrede I."/>
            <person name="Drula E."/>
            <person name="Henrissat B."/>
            <person name="Morin E."/>
            <person name="Kohler A."/>
            <person name="Barry K."/>
            <person name="LaButti K."/>
            <person name="Morin E."/>
            <person name="Salamov A."/>
            <person name="Lipzen A."/>
            <person name="Mereny Z."/>
            <person name="Hegedus B."/>
            <person name="Baldrian P."/>
            <person name="Stursova M."/>
            <person name="Weitz H."/>
            <person name="Taylor A."/>
            <person name="Grigoriev I.V."/>
            <person name="Nagy L.G."/>
            <person name="Martin F."/>
            <person name="Kauserud H."/>
        </authorList>
    </citation>
    <scope>NUCLEOTIDE SEQUENCE</scope>
    <source>
        <strain evidence="2">CBHHK182m</strain>
    </source>
</reference>
<feature type="compositionally biased region" description="Basic and acidic residues" evidence="1">
    <location>
        <begin position="211"/>
        <end position="227"/>
    </location>
</feature>
<comment type="caution">
    <text evidence="2">The sequence shown here is derived from an EMBL/GenBank/DDBJ whole genome shotgun (WGS) entry which is preliminary data.</text>
</comment>
<dbReference type="EMBL" id="JARKIB010000018">
    <property type="protein sequence ID" value="KAJ7769493.1"/>
    <property type="molecule type" value="Genomic_DNA"/>
</dbReference>
<organism evidence="2 3">
    <name type="scientific">Mycena metata</name>
    <dbReference type="NCBI Taxonomy" id="1033252"/>
    <lineage>
        <taxon>Eukaryota</taxon>
        <taxon>Fungi</taxon>
        <taxon>Dikarya</taxon>
        <taxon>Basidiomycota</taxon>
        <taxon>Agaricomycotina</taxon>
        <taxon>Agaricomycetes</taxon>
        <taxon>Agaricomycetidae</taxon>
        <taxon>Agaricales</taxon>
        <taxon>Marasmiineae</taxon>
        <taxon>Mycenaceae</taxon>
        <taxon>Mycena</taxon>
    </lineage>
</organism>
<feature type="compositionally biased region" description="Polar residues" evidence="1">
    <location>
        <begin position="153"/>
        <end position="171"/>
    </location>
</feature>
<proteinExistence type="predicted"/>
<evidence type="ECO:0000256" key="1">
    <source>
        <dbReference type="SAM" id="MobiDB-lite"/>
    </source>
</evidence>
<name>A0AAD7NPH3_9AGAR</name>
<protein>
    <submittedName>
        <fullName evidence="2">Uncharacterized protein</fullName>
    </submittedName>
</protein>
<dbReference type="AlphaFoldDB" id="A0AAD7NPH3"/>
<feature type="compositionally biased region" description="Low complexity" evidence="1">
    <location>
        <begin position="172"/>
        <end position="193"/>
    </location>
</feature>